<dbReference type="Gene3D" id="1.10.10.2030">
    <property type="entry name" value="DNA/RNA-binding protein Kin17, conserved domain"/>
    <property type="match status" value="1"/>
</dbReference>
<keyword evidence="5" id="KW-1185">Reference proteome</keyword>
<dbReference type="InterPro" id="IPR041330">
    <property type="entry name" value="KN17_SH3"/>
</dbReference>
<dbReference type="STRING" id="7266.A0A3B0K9D8"/>
<dbReference type="GO" id="GO:0006974">
    <property type="term" value="P:DNA damage response"/>
    <property type="evidence" value="ECO:0007669"/>
    <property type="project" value="TreeGrafter"/>
</dbReference>
<dbReference type="GO" id="GO:0005634">
    <property type="term" value="C:nucleus"/>
    <property type="evidence" value="ECO:0007669"/>
    <property type="project" value="TreeGrafter"/>
</dbReference>
<dbReference type="GO" id="GO:0006260">
    <property type="term" value="P:DNA replication"/>
    <property type="evidence" value="ECO:0007669"/>
    <property type="project" value="TreeGrafter"/>
</dbReference>
<feature type="compositionally biased region" description="Polar residues" evidence="2">
    <location>
        <begin position="245"/>
        <end position="256"/>
    </location>
</feature>
<organism evidence="4 5">
    <name type="scientific">Drosophila guanche</name>
    <name type="common">Fruit fly</name>
    <dbReference type="NCBI Taxonomy" id="7266"/>
    <lineage>
        <taxon>Eukaryota</taxon>
        <taxon>Metazoa</taxon>
        <taxon>Ecdysozoa</taxon>
        <taxon>Arthropoda</taxon>
        <taxon>Hexapoda</taxon>
        <taxon>Insecta</taxon>
        <taxon>Pterygota</taxon>
        <taxon>Neoptera</taxon>
        <taxon>Endopterygota</taxon>
        <taxon>Diptera</taxon>
        <taxon>Brachycera</taxon>
        <taxon>Muscomorpha</taxon>
        <taxon>Ephydroidea</taxon>
        <taxon>Drosophilidae</taxon>
        <taxon>Drosophila</taxon>
        <taxon>Sophophora</taxon>
    </lineage>
</organism>
<dbReference type="InterPro" id="IPR019447">
    <property type="entry name" value="DNA/RNA-bd_Kin17_WH-like_dom"/>
</dbReference>
<dbReference type="InterPro" id="IPR056767">
    <property type="entry name" value="C2H2-Znf_KIN17"/>
</dbReference>
<accession>A0A3B0K9D8</accession>
<gene>
    <name evidence="4" type="ORF">DGUA_6G014560</name>
</gene>
<dbReference type="InterPro" id="IPR014722">
    <property type="entry name" value="Rib_uL2_dom2"/>
</dbReference>
<dbReference type="Pfam" id="PF10357">
    <property type="entry name" value="WH_KIN17"/>
    <property type="match status" value="1"/>
</dbReference>
<feature type="compositionally biased region" description="Basic and acidic residues" evidence="2">
    <location>
        <begin position="149"/>
        <end position="163"/>
    </location>
</feature>
<dbReference type="PANTHER" id="PTHR12805:SF0">
    <property type="entry name" value="DNA_RNA-BINDING PROTEIN KIN17"/>
    <property type="match status" value="1"/>
</dbReference>
<dbReference type="InterPro" id="IPR037321">
    <property type="entry name" value="KIN17-like"/>
</dbReference>
<comment type="similarity">
    <text evidence="1">Belongs to the KIN17 family.</text>
</comment>
<dbReference type="Proteomes" id="UP000268350">
    <property type="component" value="Unassembled WGS sequence"/>
</dbReference>
<dbReference type="InterPro" id="IPR041995">
    <property type="entry name" value="KOW_KIN17"/>
</dbReference>
<dbReference type="FunFam" id="2.30.30.30:FF:000021">
    <property type="entry name" value="DNA/RNA-binding protein KIN17, putative"/>
    <property type="match status" value="1"/>
</dbReference>
<evidence type="ECO:0000256" key="1">
    <source>
        <dbReference type="ARBA" id="ARBA00008517"/>
    </source>
</evidence>
<dbReference type="AlphaFoldDB" id="A0A3B0K9D8"/>
<dbReference type="InterPro" id="IPR038254">
    <property type="entry name" value="KIN17_WH-like_sf"/>
</dbReference>
<dbReference type="EMBL" id="OUUW01000009">
    <property type="protein sequence ID" value="SPP84740.1"/>
    <property type="molecule type" value="Genomic_DNA"/>
</dbReference>
<dbReference type="Gene3D" id="2.30.30.30">
    <property type="match status" value="1"/>
</dbReference>
<dbReference type="CDD" id="cd13155">
    <property type="entry name" value="KOW_KIN17"/>
    <property type="match status" value="1"/>
</dbReference>
<dbReference type="InterPro" id="IPR036236">
    <property type="entry name" value="Znf_C2H2_sf"/>
</dbReference>
<dbReference type="PANTHER" id="PTHR12805">
    <property type="entry name" value="KIN17 KIN, ANTIGENIC DETERMINANT OF RECA PROTEIN HOMOLOG"/>
    <property type="match status" value="1"/>
</dbReference>
<name>A0A3B0K9D8_DROGU</name>
<dbReference type="GO" id="GO:0003690">
    <property type="term" value="F:double-stranded DNA binding"/>
    <property type="evidence" value="ECO:0007669"/>
    <property type="project" value="TreeGrafter"/>
</dbReference>
<dbReference type="Pfam" id="PF18131">
    <property type="entry name" value="KN17_SH3"/>
    <property type="match status" value="1"/>
</dbReference>
<dbReference type="SUPFAM" id="SSF57667">
    <property type="entry name" value="beta-beta-alpha zinc fingers"/>
    <property type="match status" value="1"/>
</dbReference>
<evidence type="ECO:0000313" key="5">
    <source>
        <dbReference type="Proteomes" id="UP000268350"/>
    </source>
</evidence>
<evidence type="ECO:0000313" key="4">
    <source>
        <dbReference type="EMBL" id="SPP84740.1"/>
    </source>
</evidence>
<proteinExistence type="inferred from homology"/>
<feature type="region of interest" description="Disordered" evidence="2">
    <location>
        <begin position="149"/>
        <end position="197"/>
    </location>
</feature>
<protein>
    <submittedName>
        <fullName evidence="4">Blast:DNA/RNA-binding protein KIN17</fullName>
    </submittedName>
</protein>
<dbReference type="SMART" id="SM01253">
    <property type="entry name" value="Kin17_mid"/>
    <property type="match status" value="1"/>
</dbReference>
<dbReference type="Pfam" id="PF25095">
    <property type="entry name" value="C2H2-zf_KIN17"/>
    <property type="match status" value="1"/>
</dbReference>
<dbReference type="Gene3D" id="2.30.30.140">
    <property type="match status" value="1"/>
</dbReference>
<feature type="region of interest" description="Disordered" evidence="2">
    <location>
        <begin position="232"/>
        <end position="259"/>
    </location>
</feature>
<dbReference type="FunFam" id="1.10.10.2030:FF:000002">
    <property type="entry name" value="KIN17 protein"/>
    <property type="match status" value="1"/>
</dbReference>
<sequence>MGRAEAGTPKYLANKMKAKGLQKLRWYCQMCEKQCRDENGFKCHTMSESHQRQLLLFADSPGKFLHNFSKEFSDGYLELLRRRFGTKRTNANKIYQEYIAHKEHIHMNATRWLTLSDYVKWLGRTGQVVADETEKGWFVSYIDRSPEAMERQAKAERKEKMEKDDEERMTDFIEKQIKKAKSKDDDDDSGQEKYTELIREEDEPLKLDIRLEKKFQPESILGKSALSAKRPSSEVDEKVFKKPKSMSSEKGGSHSKSALDEIIQQEEAKKERTNRKDYWLHKNIVVKFISKSMGDKFFKQKAVVQELIDKYQAKIKFLDTGEKLKVDQAHLETVIPAMGKTVLVVNGAYRGAEAVLKKLDERKFSVSIEILHGPLKGRIVDNVQYEDISKLYDA</sequence>
<dbReference type="Pfam" id="PF25092">
    <property type="entry name" value="SH3_KIN17_C"/>
    <property type="match status" value="1"/>
</dbReference>
<dbReference type="OMA" id="RMTDFIE"/>
<evidence type="ECO:0000259" key="3">
    <source>
        <dbReference type="SMART" id="SM01253"/>
    </source>
</evidence>
<reference evidence="5" key="1">
    <citation type="submission" date="2018-01" db="EMBL/GenBank/DDBJ databases">
        <authorList>
            <person name="Alioto T."/>
            <person name="Alioto T."/>
        </authorList>
    </citation>
    <scope>NUCLEOTIDE SEQUENCE [LARGE SCALE GENOMIC DNA]</scope>
</reference>
<feature type="domain" description="DNA/RNA-binding protein Kin17 WH-like" evidence="3">
    <location>
        <begin position="52"/>
        <end position="178"/>
    </location>
</feature>
<evidence type="ECO:0000256" key="2">
    <source>
        <dbReference type="SAM" id="MobiDB-lite"/>
    </source>
</evidence>
<dbReference type="OrthoDB" id="10266249at2759"/>